<feature type="region of interest" description="Disordered" evidence="1">
    <location>
        <begin position="1"/>
        <end position="49"/>
    </location>
</feature>
<reference evidence="3" key="1">
    <citation type="submission" date="2023-03" db="EMBL/GenBank/DDBJ databases">
        <title>Massive genome expansion in bonnet fungi (Mycena s.s.) driven by repeated elements and novel gene families across ecological guilds.</title>
        <authorList>
            <consortium name="Lawrence Berkeley National Laboratory"/>
            <person name="Harder C.B."/>
            <person name="Miyauchi S."/>
            <person name="Viragh M."/>
            <person name="Kuo A."/>
            <person name="Thoen E."/>
            <person name="Andreopoulos B."/>
            <person name="Lu D."/>
            <person name="Skrede I."/>
            <person name="Drula E."/>
            <person name="Henrissat B."/>
            <person name="Morin E."/>
            <person name="Kohler A."/>
            <person name="Barry K."/>
            <person name="LaButti K."/>
            <person name="Morin E."/>
            <person name="Salamov A."/>
            <person name="Lipzen A."/>
            <person name="Mereny Z."/>
            <person name="Hegedus B."/>
            <person name="Baldrian P."/>
            <person name="Stursova M."/>
            <person name="Weitz H."/>
            <person name="Taylor A."/>
            <person name="Grigoriev I.V."/>
            <person name="Nagy L.G."/>
            <person name="Martin F."/>
            <person name="Kauserud H."/>
        </authorList>
    </citation>
    <scope>NUCLEOTIDE SEQUENCE</scope>
    <source>
        <strain evidence="3">CBHHK182m</strain>
    </source>
</reference>
<feature type="compositionally biased region" description="Low complexity" evidence="1">
    <location>
        <begin position="38"/>
        <end position="48"/>
    </location>
</feature>
<organism evidence="3 4">
    <name type="scientific">Mycena metata</name>
    <dbReference type="NCBI Taxonomy" id="1033252"/>
    <lineage>
        <taxon>Eukaryota</taxon>
        <taxon>Fungi</taxon>
        <taxon>Dikarya</taxon>
        <taxon>Basidiomycota</taxon>
        <taxon>Agaricomycotina</taxon>
        <taxon>Agaricomycetes</taxon>
        <taxon>Agaricomycetidae</taxon>
        <taxon>Agaricales</taxon>
        <taxon>Marasmiineae</taxon>
        <taxon>Mycenaceae</taxon>
        <taxon>Mycena</taxon>
    </lineage>
</organism>
<gene>
    <name evidence="3" type="ORF">B0H16DRAFT_1492393</name>
</gene>
<evidence type="ECO:0000313" key="4">
    <source>
        <dbReference type="Proteomes" id="UP001215598"/>
    </source>
</evidence>
<dbReference type="EMBL" id="JARKIB010000002">
    <property type="protein sequence ID" value="KAJ7784406.1"/>
    <property type="molecule type" value="Genomic_DNA"/>
</dbReference>
<sequence length="179" mass="20087">MFARLRPQIARHQRRAYASRKLPKSKSAPTSSPPKPEAAPITPEPTAQPRKDFRSPWFFRAVGIANFVIIPVVGIYAAFFWDWGNDEREHVMKPARRWLQRQKDAFFNLSPPEQELATPGGQVVPRPDSVEPPSASGLSTAGLPKGFFKPFFLVKKVDPNGPAAIAVLFHTGFPWSHFE</sequence>
<proteinExistence type="predicted"/>
<accession>A0AAD7KJD4</accession>
<dbReference type="Proteomes" id="UP001215598">
    <property type="component" value="Unassembled WGS sequence"/>
</dbReference>
<feature type="transmembrane region" description="Helical" evidence="2">
    <location>
        <begin position="57"/>
        <end position="81"/>
    </location>
</feature>
<feature type="compositionally biased region" description="Basic residues" evidence="1">
    <location>
        <begin position="9"/>
        <end position="24"/>
    </location>
</feature>
<evidence type="ECO:0000313" key="3">
    <source>
        <dbReference type="EMBL" id="KAJ7784406.1"/>
    </source>
</evidence>
<keyword evidence="2" id="KW-0472">Membrane</keyword>
<evidence type="ECO:0000256" key="1">
    <source>
        <dbReference type="SAM" id="MobiDB-lite"/>
    </source>
</evidence>
<keyword evidence="2" id="KW-1133">Transmembrane helix</keyword>
<keyword evidence="4" id="KW-1185">Reference proteome</keyword>
<feature type="region of interest" description="Disordered" evidence="1">
    <location>
        <begin position="116"/>
        <end position="136"/>
    </location>
</feature>
<comment type="caution">
    <text evidence="3">The sequence shown here is derived from an EMBL/GenBank/DDBJ whole genome shotgun (WGS) entry which is preliminary data.</text>
</comment>
<dbReference type="AlphaFoldDB" id="A0AAD7KJD4"/>
<protein>
    <submittedName>
        <fullName evidence="3">Uncharacterized protein</fullName>
    </submittedName>
</protein>
<evidence type="ECO:0000256" key="2">
    <source>
        <dbReference type="SAM" id="Phobius"/>
    </source>
</evidence>
<name>A0AAD7KJD4_9AGAR</name>
<keyword evidence="2" id="KW-0812">Transmembrane</keyword>